<dbReference type="PRINTS" id="PR00337">
    <property type="entry name" value="LEUILEVALBP"/>
</dbReference>
<keyword evidence="2" id="KW-0732">Signal</keyword>
<dbReference type="AlphaFoldDB" id="A0A382RDJ2"/>
<dbReference type="Gene3D" id="3.40.50.2300">
    <property type="match status" value="1"/>
</dbReference>
<evidence type="ECO:0000313" key="5">
    <source>
        <dbReference type="EMBL" id="SVC95227.1"/>
    </source>
</evidence>
<dbReference type="EMBL" id="UINC01120625">
    <property type="protein sequence ID" value="SVC95227.1"/>
    <property type="molecule type" value="Genomic_DNA"/>
</dbReference>
<dbReference type="SUPFAM" id="SSF53822">
    <property type="entry name" value="Periplasmic binding protein-like I"/>
    <property type="match status" value="1"/>
</dbReference>
<evidence type="ECO:0000256" key="3">
    <source>
        <dbReference type="ARBA" id="ARBA00022970"/>
    </source>
</evidence>
<keyword evidence="1" id="KW-0813">Transport</keyword>
<dbReference type="InterPro" id="IPR006311">
    <property type="entry name" value="TAT_signal"/>
</dbReference>
<dbReference type="PANTHER" id="PTHR47628">
    <property type="match status" value="1"/>
</dbReference>
<organism evidence="5">
    <name type="scientific">marine metagenome</name>
    <dbReference type="NCBI Taxonomy" id="408172"/>
    <lineage>
        <taxon>unclassified sequences</taxon>
        <taxon>metagenomes</taxon>
        <taxon>ecological metagenomes</taxon>
    </lineage>
</organism>
<keyword evidence="3" id="KW-0029">Amino-acid transport</keyword>
<dbReference type="InterPro" id="IPR028081">
    <property type="entry name" value="Leu-bd"/>
</dbReference>
<name>A0A382RDJ2_9ZZZZ</name>
<protein>
    <recommendedName>
        <fullName evidence="4">Leucine-binding protein domain-containing protein</fullName>
    </recommendedName>
</protein>
<reference evidence="5" key="1">
    <citation type="submission" date="2018-05" db="EMBL/GenBank/DDBJ databases">
        <authorList>
            <person name="Lanie J.A."/>
            <person name="Ng W.-L."/>
            <person name="Kazmierczak K.M."/>
            <person name="Andrzejewski T.M."/>
            <person name="Davidsen T.M."/>
            <person name="Wayne K.J."/>
            <person name="Tettelin H."/>
            <person name="Glass J.I."/>
            <person name="Rusch D."/>
            <person name="Podicherti R."/>
            <person name="Tsui H.-C.T."/>
            <person name="Winkler M.E."/>
        </authorList>
    </citation>
    <scope>NUCLEOTIDE SEQUENCE</scope>
</reference>
<dbReference type="Pfam" id="PF13458">
    <property type="entry name" value="Peripla_BP_6"/>
    <property type="match status" value="1"/>
</dbReference>
<evidence type="ECO:0000256" key="2">
    <source>
        <dbReference type="ARBA" id="ARBA00022729"/>
    </source>
</evidence>
<evidence type="ECO:0000259" key="4">
    <source>
        <dbReference type="Pfam" id="PF13458"/>
    </source>
</evidence>
<gene>
    <name evidence="5" type="ORF">METZ01_LOCUS348081</name>
</gene>
<dbReference type="InterPro" id="IPR028082">
    <property type="entry name" value="Peripla_BP_I"/>
</dbReference>
<dbReference type="PROSITE" id="PS51318">
    <property type="entry name" value="TAT"/>
    <property type="match status" value="1"/>
</dbReference>
<evidence type="ECO:0000256" key="1">
    <source>
        <dbReference type="ARBA" id="ARBA00022448"/>
    </source>
</evidence>
<dbReference type="PANTHER" id="PTHR47628:SF1">
    <property type="entry name" value="ALIPHATIC AMIDASE EXPRESSION-REGULATING PROTEIN"/>
    <property type="match status" value="1"/>
</dbReference>
<accession>A0A382RDJ2</accession>
<proteinExistence type="predicted"/>
<dbReference type="GO" id="GO:0006865">
    <property type="term" value="P:amino acid transport"/>
    <property type="evidence" value="ECO:0007669"/>
    <property type="project" value="UniProtKB-KW"/>
</dbReference>
<dbReference type="InterPro" id="IPR000709">
    <property type="entry name" value="Leu_Ile_Val-bd"/>
</dbReference>
<sequence length="208" mass="23151">MSKTKKNVISRRKLMKSAAGVAGIIAVPAFVRTLNADNPIKIGVLSPVTGAWTVYGKAHSRGFELAVEEINAAGGVLGRPIKMILADYQTDRRLVVEQANRLLRQERVDLLAGTFSSADRNAAGPIVKAANKLLLYPTWYEGQIKEYYPGVCNPNIFMFGPEPTQQVWPFMEYMCNKFGKKFFMIGSDYAWPQVTNLFTKEKLKELGG</sequence>
<feature type="domain" description="Leucine-binding protein" evidence="4">
    <location>
        <begin position="39"/>
        <end position="208"/>
    </location>
</feature>
<feature type="non-terminal residue" evidence="5">
    <location>
        <position position="208"/>
    </location>
</feature>